<dbReference type="SUPFAM" id="SSF48452">
    <property type="entry name" value="TPR-like"/>
    <property type="match status" value="1"/>
</dbReference>
<organism evidence="1 2">
    <name type="scientific">Poriferisphaera corsica</name>
    <dbReference type="NCBI Taxonomy" id="2528020"/>
    <lineage>
        <taxon>Bacteria</taxon>
        <taxon>Pseudomonadati</taxon>
        <taxon>Planctomycetota</taxon>
        <taxon>Phycisphaerae</taxon>
        <taxon>Phycisphaerales</taxon>
        <taxon>Phycisphaeraceae</taxon>
        <taxon>Poriferisphaera</taxon>
    </lineage>
</organism>
<sequence>MKVRKKTHEERLSRIGEDCRSGGAARAELELFSWLRDVDCPIEARVLLGAMWAKRGEIKAARGLFRHVHEKGAAQCDSTSLQLLISLLMSCDLMAAARKLGQAIYDTWGDRAEVLQWLKLMEVPGAETLGMVHEHEAEQLANELRVQFANDAGMVWSLVYALKHEMKVKSALLLRKGLLRVVDGIVNDQAKVIACWSLAELAMLMGDHEDVRKWAEAGLSIDPYHAAMAILLSQTGEPIATNIAREKLEVVAEAHPAYPDVRSALIRRQFADGYIHDANRAIDEWLKNDPGNRLAEKLRDNASATETHEGVAA</sequence>
<protein>
    <submittedName>
        <fullName evidence="1">Uncharacterized protein</fullName>
    </submittedName>
</protein>
<evidence type="ECO:0000313" key="2">
    <source>
        <dbReference type="Proteomes" id="UP000317369"/>
    </source>
</evidence>
<gene>
    <name evidence="1" type="ORF">KS4_27220</name>
</gene>
<accession>A0A517YWN7</accession>
<dbReference type="Proteomes" id="UP000317369">
    <property type="component" value="Chromosome"/>
</dbReference>
<dbReference type="KEGG" id="pcor:KS4_27220"/>
<evidence type="ECO:0000313" key="1">
    <source>
        <dbReference type="EMBL" id="QDU34651.1"/>
    </source>
</evidence>
<dbReference type="EMBL" id="CP036425">
    <property type="protein sequence ID" value="QDU34651.1"/>
    <property type="molecule type" value="Genomic_DNA"/>
</dbReference>
<dbReference type="Gene3D" id="1.25.40.10">
    <property type="entry name" value="Tetratricopeptide repeat domain"/>
    <property type="match status" value="1"/>
</dbReference>
<proteinExistence type="predicted"/>
<reference evidence="1 2" key="1">
    <citation type="submission" date="2019-02" db="EMBL/GenBank/DDBJ databases">
        <title>Deep-cultivation of Planctomycetes and their phenomic and genomic characterization uncovers novel biology.</title>
        <authorList>
            <person name="Wiegand S."/>
            <person name="Jogler M."/>
            <person name="Boedeker C."/>
            <person name="Pinto D."/>
            <person name="Vollmers J."/>
            <person name="Rivas-Marin E."/>
            <person name="Kohn T."/>
            <person name="Peeters S.H."/>
            <person name="Heuer A."/>
            <person name="Rast P."/>
            <person name="Oberbeckmann S."/>
            <person name="Bunk B."/>
            <person name="Jeske O."/>
            <person name="Meyerdierks A."/>
            <person name="Storesund J.E."/>
            <person name="Kallscheuer N."/>
            <person name="Luecker S."/>
            <person name="Lage O.M."/>
            <person name="Pohl T."/>
            <person name="Merkel B.J."/>
            <person name="Hornburger P."/>
            <person name="Mueller R.-W."/>
            <person name="Bruemmer F."/>
            <person name="Labrenz M."/>
            <person name="Spormann A.M."/>
            <person name="Op den Camp H."/>
            <person name="Overmann J."/>
            <person name="Amann R."/>
            <person name="Jetten M.S.M."/>
            <person name="Mascher T."/>
            <person name="Medema M.H."/>
            <person name="Devos D.P."/>
            <person name="Kaster A.-K."/>
            <person name="Ovreas L."/>
            <person name="Rohde M."/>
            <person name="Galperin M.Y."/>
            <person name="Jogler C."/>
        </authorList>
    </citation>
    <scope>NUCLEOTIDE SEQUENCE [LARGE SCALE GENOMIC DNA]</scope>
    <source>
        <strain evidence="1 2">KS4</strain>
    </source>
</reference>
<dbReference type="AlphaFoldDB" id="A0A517YWN7"/>
<dbReference type="RefSeq" id="WP_145078804.1">
    <property type="nucleotide sequence ID" value="NZ_CP036425.1"/>
</dbReference>
<name>A0A517YWN7_9BACT</name>
<dbReference type="InterPro" id="IPR011990">
    <property type="entry name" value="TPR-like_helical_dom_sf"/>
</dbReference>
<keyword evidence="2" id="KW-1185">Reference proteome</keyword>